<sequence>MGEDAARADQSSSTLPAPANSDSSTAPAGDAQDLFIPSSTPTSPTHTLTRLSNKSPTSPTGTGNQVSAITVVALLDQLVVMIEAVQENQRRMEKRQADLEGTVRAVQADLTRLSKGHTVTSGGVNKLLERSRKTGIYVKEVRERLDRQSGQVKRLEANHAHLLKRNHFKVLIFQEDNEIPTTLLTKESTADIASTPVQDESAASPRASMIDPNHSHEEGLQTISLSSDEEEGAASPPLEGSTLPGEAHEDEFPGVGSDRLEWSRTDKFKRSSLKKVDSLKKAFSRSSIEKKINKIVPPERREKIMKSFSPSHPKSPTSKSSSFRVSPMTFNVKKVRDGEGEATQAGIENATVEVPPMGGPDGQLPMAEVHNEEEKINGKEHSPSSTGSADGGASVTEDAELDSGPSDKVAEEEGLKEPNEANNGADAHENGGHNVGDEEEDKSMSAPESPPSAAVAIQQAS</sequence>
<protein>
    <submittedName>
        <fullName evidence="1">Uncharacterized protein</fullName>
    </submittedName>
</protein>
<organism evidence="1 2">
    <name type="scientific">Pangasianodon gigas</name>
    <name type="common">Mekong giant catfish</name>
    <name type="synonym">Pangasius gigas</name>
    <dbReference type="NCBI Taxonomy" id="30993"/>
    <lineage>
        <taxon>Eukaryota</taxon>
        <taxon>Metazoa</taxon>
        <taxon>Chordata</taxon>
        <taxon>Craniata</taxon>
        <taxon>Vertebrata</taxon>
        <taxon>Euteleostomi</taxon>
        <taxon>Actinopterygii</taxon>
        <taxon>Neopterygii</taxon>
        <taxon>Teleostei</taxon>
        <taxon>Ostariophysi</taxon>
        <taxon>Siluriformes</taxon>
        <taxon>Pangasiidae</taxon>
        <taxon>Pangasianodon</taxon>
    </lineage>
</organism>
<dbReference type="Proteomes" id="UP000829447">
    <property type="component" value="Linkage Group LG5"/>
</dbReference>
<reference evidence="1 2" key="1">
    <citation type="journal article" date="2022" name="bioRxiv">
        <title>An ancient truncated duplication of the anti-Mullerian hormone receptor type 2 gene is a potential conserved master sex determinant in the Pangasiidae catfish family.</title>
        <authorList>
            <person name="Wen M."/>
            <person name="Pan Q."/>
            <person name="Jouanno E."/>
            <person name="Montfort J."/>
            <person name="Zahm M."/>
            <person name="Cabau C."/>
            <person name="Klopp C."/>
            <person name="Iampietro C."/>
            <person name="Roques C."/>
            <person name="Bouchez O."/>
            <person name="Castinel A."/>
            <person name="Donnadieu C."/>
            <person name="Parrinello H."/>
            <person name="Poncet C."/>
            <person name="Belmonte E."/>
            <person name="Gautier V."/>
            <person name="Avarre J.-C."/>
            <person name="Dugue R."/>
            <person name="Gustiano R."/>
            <person name="Ha T.T.T."/>
            <person name="Campet M."/>
            <person name="Sriphairoj K."/>
            <person name="Ribolli J."/>
            <person name="de Almeida F.L."/>
            <person name="Desvignes T."/>
            <person name="Postlethwait J.H."/>
            <person name="Bucao C.F."/>
            <person name="Robinson-Rechavi M."/>
            <person name="Bobe J."/>
            <person name="Herpin A."/>
            <person name="Guiguen Y."/>
        </authorList>
    </citation>
    <scope>NUCLEOTIDE SEQUENCE [LARGE SCALE GENOMIC DNA]</scope>
    <source>
        <strain evidence="1">YG-Dec2019</strain>
    </source>
</reference>
<proteinExistence type="predicted"/>
<keyword evidence="2" id="KW-1185">Reference proteome</keyword>
<accession>A0ACC5WH96</accession>
<dbReference type="EMBL" id="CM040458">
    <property type="protein sequence ID" value="MCI4378066.1"/>
    <property type="molecule type" value="Genomic_DNA"/>
</dbReference>
<gene>
    <name evidence="1" type="ORF">PGIGA_G00211520</name>
</gene>
<evidence type="ECO:0000313" key="2">
    <source>
        <dbReference type="Proteomes" id="UP000829447"/>
    </source>
</evidence>
<comment type="caution">
    <text evidence="1">The sequence shown here is derived from an EMBL/GenBank/DDBJ whole genome shotgun (WGS) entry which is preliminary data.</text>
</comment>
<evidence type="ECO:0000313" key="1">
    <source>
        <dbReference type="EMBL" id="MCI4378066.1"/>
    </source>
</evidence>
<name>A0ACC5WH96_PANGG</name>